<comment type="similarity">
    <text evidence="1">Belongs to the heat shock protein 70 family.</text>
</comment>
<evidence type="ECO:0000256" key="2">
    <source>
        <dbReference type="ARBA" id="ARBA00022741"/>
    </source>
</evidence>
<organism evidence="5 6">
    <name type="scientific">Quercus lobata</name>
    <name type="common">Valley oak</name>
    <dbReference type="NCBI Taxonomy" id="97700"/>
    <lineage>
        <taxon>Eukaryota</taxon>
        <taxon>Viridiplantae</taxon>
        <taxon>Streptophyta</taxon>
        <taxon>Embryophyta</taxon>
        <taxon>Tracheophyta</taxon>
        <taxon>Spermatophyta</taxon>
        <taxon>Magnoliopsida</taxon>
        <taxon>eudicotyledons</taxon>
        <taxon>Gunneridae</taxon>
        <taxon>Pentapetalae</taxon>
        <taxon>rosids</taxon>
        <taxon>fabids</taxon>
        <taxon>Fagales</taxon>
        <taxon>Fagaceae</taxon>
        <taxon>Quercus</taxon>
    </lineage>
</organism>
<dbReference type="PANTHER" id="PTHR19375">
    <property type="entry name" value="HEAT SHOCK PROTEIN 70KDA"/>
    <property type="match status" value="1"/>
</dbReference>
<dbReference type="GO" id="GO:0140662">
    <property type="term" value="F:ATP-dependent protein folding chaperone"/>
    <property type="evidence" value="ECO:0007669"/>
    <property type="project" value="InterPro"/>
</dbReference>
<evidence type="ECO:0000256" key="4">
    <source>
        <dbReference type="ARBA" id="ARBA00023016"/>
    </source>
</evidence>
<dbReference type="GO" id="GO:0006950">
    <property type="term" value="P:response to stress"/>
    <property type="evidence" value="ECO:0007669"/>
    <property type="project" value="UniProtKB-ARBA"/>
</dbReference>
<dbReference type="EnsemblPlants" id="QL06p021472:mrna">
    <property type="protein sequence ID" value="QL06p021472:mrna"/>
    <property type="gene ID" value="QL06p021472"/>
</dbReference>
<accession>A0A7N2R6H8</accession>
<proteinExistence type="inferred from homology"/>
<evidence type="ECO:0000256" key="1">
    <source>
        <dbReference type="ARBA" id="ARBA00007381"/>
    </source>
</evidence>
<evidence type="ECO:0000313" key="5">
    <source>
        <dbReference type="EnsemblPlants" id="QL06p021472:mrna"/>
    </source>
</evidence>
<keyword evidence="3" id="KW-0067">ATP-binding</keyword>
<dbReference type="Gramene" id="QL06p021472:mrna">
    <property type="protein sequence ID" value="QL06p021472:mrna"/>
    <property type="gene ID" value="QL06p021472"/>
</dbReference>
<dbReference type="EMBL" id="LRBV02000006">
    <property type="status" value="NOT_ANNOTATED_CDS"/>
    <property type="molecule type" value="Genomic_DNA"/>
</dbReference>
<dbReference type="Gene3D" id="2.60.34.10">
    <property type="entry name" value="Substrate Binding Domain Of DNAk, Chain A, domain 1"/>
    <property type="match status" value="1"/>
</dbReference>
<dbReference type="InParanoid" id="A0A7N2R6H8"/>
<keyword evidence="6" id="KW-1185">Reference proteome</keyword>
<keyword evidence="4" id="KW-0346">Stress response</keyword>
<dbReference type="AlphaFoldDB" id="A0A7N2R6H8"/>
<dbReference type="Gene3D" id="3.30.420.40">
    <property type="match status" value="2"/>
</dbReference>
<sequence>MEPVEKCLRDAKMDKRTVDDVVLVGGSTRIPKVQQLLRDFFEGKNLCKSIDDLDEVVATAIQAAILTDERNKKVQDLVLLDVTPRSLRMETNNDETTVLIPRNTTIPTREVECVFTYSDNHSRIFIPVYEGERTSTRDNNLLGKFELSGIPPTLKGEVQITVCFKIDANGILNVVFAKVKNNGEDKNITITIDRGRDAGKEIMMMVQEAEKYKAKDEELKKKIMANNALENQADNMRITINYKNQNLQISSSTEKNHTCPKNHELMLKNNCNECKVDEYNCNGCKVDGFGKRYRCDECDYDLHIACMHSTPTTTPKLFEDSIFKFYDQLPRSCIKCKTDCEVCGKQVKGFVYHCHEKDLVLHPCCCNLKDELSQSAKRAIKLKGGLTCRSVANLIFMFLAYGKCCLS</sequence>
<keyword evidence="2" id="KW-0547">Nucleotide-binding</keyword>
<dbReference type="Proteomes" id="UP000594261">
    <property type="component" value="Chromosome 6"/>
</dbReference>
<dbReference type="InterPro" id="IPR013126">
    <property type="entry name" value="Hsp_70_fam"/>
</dbReference>
<dbReference type="SUPFAM" id="SSF57889">
    <property type="entry name" value="Cysteine-rich domain"/>
    <property type="match status" value="1"/>
</dbReference>
<dbReference type="InterPro" id="IPR046349">
    <property type="entry name" value="C1-like_sf"/>
</dbReference>
<protein>
    <recommendedName>
        <fullName evidence="7">DC1 domain-containing protein</fullName>
    </recommendedName>
</protein>
<dbReference type="Pfam" id="PF00012">
    <property type="entry name" value="HSP70"/>
    <property type="match status" value="1"/>
</dbReference>
<dbReference type="SUPFAM" id="SSF100920">
    <property type="entry name" value="Heat shock protein 70kD (HSP70), peptide-binding domain"/>
    <property type="match status" value="1"/>
</dbReference>
<reference evidence="5" key="2">
    <citation type="submission" date="2021-01" db="UniProtKB">
        <authorList>
            <consortium name="EnsemblPlants"/>
        </authorList>
    </citation>
    <scope>IDENTIFICATION</scope>
</reference>
<dbReference type="InterPro" id="IPR043129">
    <property type="entry name" value="ATPase_NBD"/>
</dbReference>
<dbReference type="GO" id="GO:0005524">
    <property type="term" value="F:ATP binding"/>
    <property type="evidence" value="ECO:0007669"/>
    <property type="project" value="UniProtKB-KW"/>
</dbReference>
<dbReference type="InterPro" id="IPR018181">
    <property type="entry name" value="Heat_shock_70_CS"/>
</dbReference>
<evidence type="ECO:0000313" key="6">
    <source>
        <dbReference type="Proteomes" id="UP000594261"/>
    </source>
</evidence>
<dbReference type="FunFam" id="2.60.34.10:FF:000012">
    <property type="entry name" value="Heat shock 70 kDa protein"/>
    <property type="match status" value="1"/>
</dbReference>
<evidence type="ECO:0008006" key="7">
    <source>
        <dbReference type="Google" id="ProtNLM"/>
    </source>
</evidence>
<dbReference type="InterPro" id="IPR029047">
    <property type="entry name" value="HSP70_peptide-bd_sf"/>
</dbReference>
<reference evidence="5 6" key="1">
    <citation type="journal article" date="2016" name="G3 (Bethesda)">
        <title>First Draft Assembly and Annotation of the Genome of a California Endemic Oak Quercus lobata Nee (Fagaceae).</title>
        <authorList>
            <person name="Sork V.L."/>
            <person name="Fitz-Gibbon S.T."/>
            <person name="Puiu D."/>
            <person name="Crepeau M."/>
            <person name="Gugger P.F."/>
            <person name="Sherman R."/>
            <person name="Stevens K."/>
            <person name="Langley C.H."/>
            <person name="Pellegrini M."/>
            <person name="Salzberg S.L."/>
        </authorList>
    </citation>
    <scope>NUCLEOTIDE SEQUENCE [LARGE SCALE GENOMIC DNA]</scope>
    <source>
        <strain evidence="5 6">cv. SW786</strain>
    </source>
</reference>
<name>A0A7N2R6H8_QUELO</name>
<dbReference type="SUPFAM" id="SSF53067">
    <property type="entry name" value="Actin-like ATPase domain"/>
    <property type="match status" value="1"/>
</dbReference>
<evidence type="ECO:0000256" key="3">
    <source>
        <dbReference type="ARBA" id="ARBA00022840"/>
    </source>
</evidence>
<dbReference type="PRINTS" id="PR00301">
    <property type="entry name" value="HEATSHOCK70"/>
</dbReference>
<dbReference type="PROSITE" id="PS01036">
    <property type="entry name" value="HSP70_3"/>
    <property type="match status" value="1"/>
</dbReference>
<dbReference type="FunFam" id="3.30.420.40:FF:000465">
    <property type="entry name" value="Heat shock cognate 70 kDa protein 2"/>
    <property type="match status" value="1"/>
</dbReference>